<evidence type="ECO:0000256" key="3">
    <source>
        <dbReference type="ARBA" id="ARBA00006906"/>
    </source>
</evidence>
<reference evidence="9 10" key="1">
    <citation type="journal article" date="2017" name="Int. J. Syst. Evol. Microbiol.">
        <title>Ramlibacter alkalitolerans sp. nov., alkali-tolerant bacterium isolated from soil of ginseng.</title>
        <authorList>
            <person name="Lee D.H."/>
            <person name="Cha C.J."/>
        </authorList>
    </citation>
    <scope>NUCLEOTIDE SEQUENCE [LARGE SCALE GENOMIC DNA]</scope>
    <source>
        <strain evidence="9 10">KACC 19305</strain>
    </source>
</reference>
<dbReference type="Pfam" id="PF01081">
    <property type="entry name" value="Aldolase"/>
    <property type="match status" value="1"/>
</dbReference>
<dbReference type="Proteomes" id="UP000622707">
    <property type="component" value="Unassembled WGS sequence"/>
</dbReference>
<dbReference type="PANTHER" id="PTHR30246">
    <property type="entry name" value="2-KETO-3-DEOXY-6-PHOSPHOGLUCONATE ALDOLASE"/>
    <property type="match status" value="1"/>
</dbReference>
<dbReference type="RefSeq" id="WP_201687470.1">
    <property type="nucleotide sequence ID" value="NZ_JAEQND010000002.1"/>
</dbReference>
<evidence type="ECO:0000256" key="1">
    <source>
        <dbReference type="ARBA" id="ARBA00000654"/>
    </source>
</evidence>
<dbReference type="GO" id="GO:0008675">
    <property type="term" value="F:2-dehydro-3-deoxy-phosphogluconate aldolase activity"/>
    <property type="evidence" value="ECO:0007669"/>
    <property type="project" value="UniProtKB-EC"/>
</dbReference>
<keyword evidence="7" id="KW-0704">Schiff base</keyword>
<comment type="catalytic activity">
    <reaction evidence="1">
        <text>2-dehydro-3-deoxy-6-phospho-D-gluconate = D-glyceraldehyde 3-phosphate + pyruvate</text>
        <dbReference type="Rhea" id="RHEA:17089"/>
        <dbReference type="ChEBI" id="CHEBI:15361"/>
        <dbReference type="ChEBI" id="CHEBI:57569"/>
        <dbReference type="ChEBI" id="CHEBI:59776"/>
        <dbReference type="EC" id="4.1.2.14"/>
    </reaction>
</comment>
<evidence type="ECO:0000313" key="9">
    <source>
        <dbReference type="EMBL" id="MBL0424231.1"/>
    </source>
</evidence>
<comment type="subunit">
    <text evidence="4">Homotrimer.</text>
</comment>
<protein>
    <recommendedName>
        <fullName evidence="5">2-dehydro-3-deoxy-phosphogluconate aldolase</fullName>
        <ecNumber evidence="5">4.1.2.14</ecNumber>
    </recommendedName>
</protein>
<dbReference type="GO" id="GO:0008700">
    <property type="term" value="F:(R,S)-4-hydroxy-2-oxoglutarate aldolase activity"/>
    <property type="evidence" value="ECO:0007669"/>
    <property type="project" value="UniProtKB-EC"/>
</dbReference>
<keyword evidence="6 9" id="KW-0456">Lyase</keyword>
<name>A0ABS1JJY0_9BURK</name>
<proteinExistence type="inferred from homology"/>
<dbReference type="PROSITE" id="PS00160">
    <property type="entry name" value="ALDOLASE_KDPG_KHG_2"/>
    <property type="match status" value="1"/>
</dbReference>
<dbReference type="NCBIfam" id="NF004325">
    <property type="entry name" value="PRK05718.1"/>
    <property type="match status" value="1"/>
</dbReference>
<comment type="similarity">
    <text evidence="3">Belongs to the KHG/KDPG aldolase family.</text>
</comment>
<evidence type="ECO:0000256" key="4">
    <source>
        <dbReference type="ARBA" id="ARBA00011233"/>
    </source>
</evidence>
<dbReference type="InterPro" id="IPR031338">
    <property type="entry name" value="KDPG/KHG_AS_2"/>
</dbReference>
<comment type="caution">
    <text evidence="9">The sequence shown here is derived from an EMBL/GenBank/DDBJ whole genome shotgun (WGS) entry which is preliminary data.</text>
</comment>
<dbReference type="CDD" id="cd00452">
    <property type="entry name" value="KDPG_aldolase"/>
    <property type="match status" value="1"/>
</dbReference>
<dbReference type="InterPro" id="IPR013785">
    <property type="entry name" value="Aldolase_TIM"/>
</dbReference>
<dbReference type="InterPro" id="IPR031337">
    <property type="entry name" value="KDPG/KHG_AS_1"/>
</dbReference>
<dbReference type="EMBL" id="JAEQND010000002">
    <property type="protein sequence ID" value="MBL0424231.1"/>
    <property type="molecule type" value="Genomic_DNA"/>
</dbReference>
<evidence type="ECO:0000256" key="5">
    <source>
        <dbReference type="ARBA" id="ARBA00013063"/>
    </source>
</evidence>
<comment type="pathway">
    <text evidence="2">Carbohydrate acid metabolism; 2-dehydro-3-deoxy-D-gluconate degradation; D-glyceraldehyde 3-phosphate and pyruvate from 2-dehydro-3-deoxy-D-gluconate: step 2/2.</text>
</comment>
<organism evidence="9 10">
    <name type="scientific">Ramlibacter alkalitolerans</name>
    <dbReference type="NCBI Taxonomy" id="2039631"/>
    <lineage>
        <taxon>Bacteria</taxon>
        <taxon>Pseudomonadati</taxon>
        <taxon>Pseudomonadota</taxon>
        <taxon>Betaproteobacteria</taxon>
        <taxon>Burkholderiales</taxon>
        <taxon>Comamonadaceae</taxon>
        <taxon>Ramlibacter</taxon>
    </lineage>
</organism>
<gene>
    <name evidence="9" type="primary">eda</name>
    <name evidence="9" type="ORF">JI746_03840</name>
</gene>
<accession>A0ABS1JJY0</accession>
<dbReference type="Gene3D" id="3.20.20.70">
    <property type="entry name" value="Aldolase class I"/>
    <property type="match status" value="1"/>
</dbReference>
<dbReference type="PANTHER" id="PTHR30246:SF1">
    <property type="entry name" value="2-DEHYDRO-3-DEOXY-6-PHOSPHOGALACTONATE ALDOLASE-RELATED"/>
    <property type="match status" value="1"/>
</dbReference>
<sequence length="217" mass="22391">MAMTPLSARPTSREVMEDAPVIPVIVLNDVAQAVPLARALVAGGIRMLEVTLRTPVALACIEAIAKEVPEAVVGAGTVRSAADAQAAAMAGARFAVSPGYTRAVGKACHELGLALLPGVATGTEIMLAQEDGYTALKFFPALQAGGPAMLKAWQGPFNDVRFCPTGGITLQNAREFLSLPNVTCVGGSWIVPADALQAGDWSRITRFAAQAAALPRG</sequence>
<evidence type="ECO:0000256" key="7">
    <source>
        <dbReference type="ARBA" id="ARBA00023270"/>
    </source>
</evidence>
<dbReference type="InterPro" id="IPR000887">
    <property type="entry name" value="Aldlse_KDPG_KHG"/>
</dbReference>
<dbReference type="SUPFAM" id="SSF51569">
    <property type="entry name" value="Aldolase"/>
    <property type="match status" value="1"/>
</dbReference>
<keyword evidence="10" id="KW-1185">Reference proteome</keyword>
<keyword evidence="8" id="KW-0119">Carbohydrate metabolism</keyword>
<evidence type="ECO:0000256" key="8">
    <source>
        <dbReference type="ARBA" id="ARBA00023277"/>
    </source>
</evidence>
<dbReference type="EC" id="4.1.2.14" evidence="5"/>
<evidence type="ECO:0000256" key="6">
    <source>
        <dbReference type="ARBA" id="ARBA00023239"/>
    </source>
</evidence>
<dbReference type="PROSITE" id="PS00159">
    <property type="entry name" value="ALDOLASE_KDPG_KHG_1"/>
    <property type="match status" value="1"/>
</dbReference>
<evidence type="ECO:0000256" key="2">
    <source>
        <dbReference type="ARBA" id="ARBA00004736"/>
    </source>
</evidence>
<evidence type="ECO:0000313" key="10">
    <source>
        <dbReference type="Proteomes" id="UP000622707"/>
    </source>
</evidence>
<dbReference type="NCBIfam" id="TIGR01182">
    <property type="entry name" value="eda"/>
    <property type="match status" value="1"/>
</dbReference>